<dbReference type="OrthoDB" id="269822at2759"/>
<dbReference type="InterPro" id="IPR001711">
    <property type="entry name" value="PLipase_C_Pinositol-sp_Y"/>
</dbReference>
<reference evidence="10" key="1">
    <citation type="journal article" date="2020" name="Stud. Mycol.">
        <title>101 Dothideomycetes genomes: a test case for predicting lifestyles and emergence of pathogens.</title>
        <authorList>
            <person name="Haridas S."/>
            <person name="Albert R."/>
            <person name="Binder M."/>
            <person name="Bloem J."/>
            <person name="Labutti K."/>
            <person name="Salamov A."/>
            <person name="Andreopoulos B."/>
            <person name="Baker S."/>
            <person name="Barry K."/>
            <person name="Bills G."/>
            <person name="Bluhm B."/>
            <person name="Cannon C."/>
            <person name="Castanera R."/>
            <person name="Culley D."/>
            <person name="Daum C."/>
            <person name="Ezra D."/>
            <person name="Gonzalez J."/>
            <person name="Henrissat B."/>
            <person name="Kuo A."/>
            <person name="Liang C."/>
            <person name="Lipzen A."/>
            <person name="Lutzoni F."/>
            <person name="Magnuson J."/>
            <person name="Mondo S."/>
            <person name="Nolan M."/>
            <person name="Ohm R."/>
            <person name="Pangilinan J."/>
            <person name="Park H.-J."/>
            <person name="Ramirez L."/>
            <person name="Alfaro M."/>
            <person name="Sun H."/>
            <person name="Tritt A."/>
            <person name="Yoshinaga Y."/>
            <person name="Zwiers L.-H."/>
            <person name="Turgeon B."/>
            <person name="Goodwin S."/>
            <person name="Spatafora J."/>
            <person name="Crous P."/>
            <person name="Grigoriev I."/>
        </authorList>
    </citation>
    <scope>NUCLEOTIDE SEQUENCE</scope>
    <source>
        <strain evidence="10">CBS 260.36</strain>
    </source>
</reference>
<dbReference type="PROSITE" id="PS50008">
    <property type="entry name" value="PIPLC_Y_DOMAIN"/>
    <property type="match status" value="1"/>
</dbReference>
<proteinExistence type="predicted"/>
<keyword evidence="5" id="KW-0807">Transducer</keyword>
<protein>
    <recommendedName>
        <fullName evidence="7">Phosphoinositide phospholipase C</fullName>
        <ecNumber evidence="7">3.1.4.11</ecNumber>
    </recommendedName>
</protein>
<feature type="domain" description="PI-PLC Y-box" evidence="9">
    <location>
        <begin position="304"/>
        <end position="423"/>
    </location>
</feature>
<evidence type="ECO:0000256" key="7">
    <source>
        <dbReference type="RuleBase" id="RU361133"/>
    </source>
</evidence>
<dbReference type="SMART" id="SM00148">
    <property type="entry name" value="PLCXc"/>
    <property type="match status" value="1"/>
</dbReference>
<keyword evidence="11" id="KW-1185">Reference proteome</keyword>
<evidence type="ECO:0000313" key="10">
    <source>
        <dbReference type="EMBL" id="KAF2147670.1"/>
    </source>
</evidence>
<dbReference type="GO" id="GO:0004435">
    <property type="term" value="F:phosphatidylinositol-4,5-bisphosphate phospholipase C activity"/>
    <property type="evidence" value="ECO:0007669"/>
    <property type="project" value="UniProtKB-EC"/>
</dbReference>
<dbReference type="PROSITE" id="PS50007">
    <property type="entry name" value="PIPLC_X_DOMAIN"/>
    <property type="match status" value="1"/>
</dbReference>
<evidence type="ECO:0000256" key="6">
    <source>
        <dbReference type="ARBA" id="ARBA00059664"/>
    </source>
</evidence>
<keyword evidence="3 7" id="KW-0442">Lipid degradation</keyword>
<dbReference type="EC" id="3.1.4.11" evidence="7"/>
<dbReference type="Gene3D" id="3.20.20.190">
    <property type="entry name" value="Phosphatidylinositol (PI) phosphodiesterase"/>
    <property type="match status" value="1"/>
</dbReference>
<evidence type="ECO:0000256" key="4">
    <source>
        <dbReference type="ARBA" id="ARBA00023098"/>
    </source>
</evidence>
<dbReference type="Proteomes" id="UP000799439">
    <property type="component" value="Unassembled WGS sequence"/>
</dbReference>
<keyword evidence="2 7" id="KW-0378">Hydrolase</keyword>
<evidence type="ECO:0000256" key="5">
    <source>
        <dbReference type="ARBA" id="ARBA00023224"/>
    </source>
</evidence>
<dbReference type="SUPFAM" id="SSF51695">
    <property type="entry name" value="PLC-like phosphodiesterases"/>
    <property type="match status" value="1"/>
</dbReference>
<comment type="caution">
    <text evidence="10">The sequence shown here is derived from an EMBL/GenBank/DDBJ whole genome shotgun (WGS) entry which is preliminary data.</text>
</comment>
<dbReference type="GO" id="GO:0051209">
    <property type="term" value="P:release of sequestered calcium ion into cytosol"/>
    <property type="evidence" value="ECO:0007669"/>
    <property type="project" value="TreeGrafter"/>
</dbReference>
<dbReference type="GO" id="GO:0048015">
    <property type="term" value="P:phosphatidylinositol-mediated signaling"/>
    <property type="evidence" value="ECO:0007669"/>
    <property type="project" value="TreeGrafter"/>
</dbReference>
<keyword evidence="4 7" id="KW-0443">Lipid metabolism</keyword>
<dbReference type="InterPro" id="IPR017946">
    <property type="entry name" value="PLC-like_Pdiesterase_TIM-brl"/>
</dbReference>
<dbReference type="PRINTS" id="PR00390">
    <property type="entry name" value="PHPHLIPASEC"/>
</dbReference>
<sequence length="582" mass="65111">MTDSVTSKLASLNPFASRFKPDDEDVGEQIDANTVAGGGHSARETNITKRQLRVSPAIRSFLVDKGLLSLSDIEEDSHALQEMLDRPHIRVPFELTDRSYSLPEYFISSSHNTYLIANQLYGSSAASAYETALRTGSRCIEIDAWDNKDNPEEPKVTHGYTLVSNIPFRAVCETIRDMVDREAEQQVDARAYRAGPILVSLENHCGAQGQLRLVQIMRQVFEDRLLSKAVRDKGTEEQHGGEPVKLSELGSKIALIVEYYFPDAEPPEDSSDEDDMKDEQHRQEREHNEQAKKNAGATVIIPELAELGVYAQSVKPRDNTWFEQAGELKDGPHHHLINVSESALSALLPAAAQQIGRHNSQHLMRVFPKGTRISSQNLDVIPFWGIGAQICALNWQTFGTPMQLNEALFSGTDGYVLKPAALRAGGSGKLSTGRKQRLRLHVGGATDLPVPEDKREDVKPYLTCTLIHPDTLDADKQEKRKTKPYKHHKLTGLLHKGDSSPSTDPIWDDMLEWDFEENELVFLRLLIKSDDSYARNPIYAVSAVRLLYVQPGWNFIRMLDLKGGETHCSLLVKFEIIDLAKA</sequence>
<evidence type="ECO:0000256" key="1">
    <source>
        <dbReference type="ARBA" id="ARBA00001195"/>
    </source>
</evidence>
<dbReference type="FunFam" id="3.20.20.190:FF:000039">
    <property type="entry name" value="Phosphoinositide phospholipase C"/>
    <property type="match status" value="1"/>
</dbReference>
<dbReference type="CDD" id="cd00275">
    <property type="entry name" value="C2_PLC_like"/>
    <property type="match status" value="1"/>
</dbReference>
<accession>A0A9P4ITV3</accession>
<dbReference type="AlphaFoldDB" id="A0A9P4ITV3"/>
<dbReference type="InterPro" id="IPR035892">
    <property type="entry name" value="C2_domain_sf"/>
</dbReference>
<feature type="region of interest" description="Disordered" evidence="8">
    <location>
        <begin position="264"/>
        <end position="296"/>
    </location>
</feature>
<gene>
    <name evidence="10" type="ORF">K461DRAFT_283268</name>
</gene>
<dbReference type="GO" id="GO:0016042">
    <property type="term" value="P:lipid catabolic process"/>
    <property type="evidence" value="ECO:0007669"/>
    <property type="project" value="UniProtKB-KW"/>
</dbReference>
<feature type="compositionally biased region" description="Basic and acidic residues" evidence="8">
    <location>
        <begin position="278"/>
        <end position="292"/>
    </location>
</feature>
<organism evidence="10 11">
    <name type="scientific">Myriangium duriaei CBS 260.36</name>
    <dbReference type="NCBI Taxonomy" id="1168546"/>
    <lineage>
        <taxon>Eukaryota</taxon>
        <taxon>Fungi</taxon>
        <taxon>Dikarya</taxon>
        <taxon>Ascomycota</taxon>
        <taxon>Pezizomycotina</taxon>
        <taxon>Dothideomycetes</taxon>
        <taxon>Dothideomycetidae</taxon>
        <taxon>Myriangiales</taxon>
        <taxon>Myriangiaceae</taxon>
        <taxon>Myriangium</taxon>
    </lineage>
</organism>
<evidence type="ECO:0000259" key="9">
    <source>
        <dbReference type="PROSITE" id="PS50008"/>
    </source>
</evidence>
<dbReference type="Gene3D" id="2.60.40.150">
    <property type="entry name" value="C2 domain"/>
    <property type="match status" value="1"/>
</dbReference>
<dbReference type="PANTHER" id="PTHR10336">
    <property type="entry name" value="PHOSPHOINOSITIDE-SPECIFIC PHOSPHOLIPASE C FAMILY PROTEIN"/>
    <property type="match status" value="1"/>
</dbReference>
<dbReference type="InterPro" id="IPR001192">
    <property type="entry name" value="PI-PLC_fam"/>
</dbReference>
<evidence type="ECO:0000256" key="2">
    <source>
        <dbReference type="ARBA" id="ARBA00022801"/>
    </source>
</evidence>
<dbReference type="PANTHER" id="PTHR10336:SF169">
    <property type="entry name" value="PHOSPHOINOSITIDE PHOSPHOLIPASE C"/>
    <property type="match status" value="1"/>
</dbReference>
<dbReference type="SMART" id="SM00149">
    <property type="entry name" value="PLCYc"/>
    <property type="match status" value="1"/>
</dbReference>
<dbReference type="EMBL" id="ML996095">
    <property type="protein sequence ID" value="KAF2147670.1"/>
    <property type="molecule type" value="Genomic_DNA"/>
</dbReference>
<evidence type="ECO:0000256" key="3">
    <source>
        <dbReference type="ARBA" id="ARBA00022963"/>
    </source>
</evidence>
<name>A0A9P4ITV3_9PEZI</name>
<evidence type="ECO:0000256" key="8">
    <source>
        <dbReference type="SAM" id="MobiDB-lite"/>
    </source>
</evidence>
<evidence type="ECO:0000313" key="11">
    <source>
        <dbReference type="Proteomes" id="UP000799439"/>
    </source>
</evidence>
<feature type="compositionally biased region" description="Acidic residues" evidence="8">
    <location>
        <begin position="265"/>
        <end position="277"/>
    </location>
</feature>
<comment type="function">
    <text evidence="6">The production of the second messenger molecules diacylglycerol (DAG) and inositol 1,4,5-trisphosphate (IP3) is mediated by activated phosphatidylinositol-specific phospholipase C enzymes.</text>
</comment>
<comment type="catalytic activity">
    <reaction evidence="1 7">
        <text>a 1,2-diacyl-sn-glycero-3-phospho-(1D-myo-inositol-4,5-bisphosphate) + H2O = 1D-myo-inositol 1,4,5-trisphosphate + a 1,2-diacyl-sn-glycerol + H(+)</text>
        <dbReference type="Rhea" id="RHEA:33179"/>
        <dbReference type="ChEBI" id="CHEBI:15377"/>
        <dbReference type="ChEBI" id="CHEBI:15378"/>
        <dbReference type="ChEBI" id="CHEBI:17815"/>
        <dbReference type="ChEBI" id="CHEBI:58456"/>
        <dbReference type="ChEBI" id="CHEBI:203600"/>
        <dbReference type="EC" id="3.1.4.11"/>
    </reaction>
</comment>
<dbReference type="Pfam" id="PF00387">
    <property type="entry name" value="PI-PLC-Y"/>
    <property type="match status" value="1"/>
</dbReference>
<dbReference type="SUPFAM" id="SSF49562">
    <property type="entry name" value="C2 domain (Calcium/lipid-binding domain, CaLB)"/>
    <property type="match status" value="1"/>
</dbReference>
<dbReference type="Pfam" id="PF00388">
    <property type="entry name" value="PI-PLC-X"/>
    <property type="match status" value="1"/>
</dbReference>
<dbReference type="InterPro" id="IPR000909">
    <property type="entry name" value="PLipase_C_PInositol-sp_X_dom"/>
</dbReference>